<evidence type="ECO:0000256" key="6">
    <source>
        <dbReference type="ARBA" id="ARBA00022989"/>
    </source>
</evidence>
<proteinExistence type="inferred from homology"/>
<dbReference type="Proteomes" id="UP000470082">
    <property type="component" value="Unassembled WGS sequence"/>
</dbReference>
<evidence type="ECO:0000313" key="9">
    <source>
        <dbReference type="EMBL" id="MSS02244.1"/>
    </source>
</evidence>
<dbReference type="GO" id="GO:0005886">
    <property type="term" value="C:plasma membrane"/>
    <property type="evidence" value="ECO:0007669"/>
    <property type="project" value="UniProtKB-SubCell"/>
</dbReference>
<dbReference type="InterPro" id="IPR038770">
    <property type="entry name" value="Na+/solute_symporter_sf"/>
</dbReference>
<feature type="transmembrane region" description="Helical" evidence="8">
    <location>
        <begin position="256"/>
        <end position="275"/>
    </location>
</feature>
<organism evidence="9 10">
    <name type="scientific">Floccifex porci</name>
    <dbReference type="NCBI Taxonomy" id="2606629"/>
    <lineage>
        <taxon>Bacteria</taxon>
        <taxon>Bacillati</taxon>
        <taxon>Bacillota</taxon>
        <taxon>Erysipelotrichia</taxon>
        <taxon>Erysipelotrichales</taxon>
        <taxon>Erysipelotrichaceae</taxon>
        <taxon>Floccifex</taxon>
    </lineage>
</organism>
<evidence type="ECO:0000256" key="4">
    <source>
        <dbReference type="ARBA" id="ARBA00022475"/>
    </source>
</evidence>
<feature type="transmembrane region" description="Helical" evidence="8">
    <location>
        <begin position="37"/>
        <end position="56"/>
    </location>
</feature>
<dbReference type="EMBL" id="VUMM01000025">
    <property type="protein sequence ID" value="MSS02244.1"/>
    <property type="molecule type" value="Genomic_DNA"/>
</dbReference>
<feature type="transmembrane region" description="Helical" evidence="8">
    <location>
        <begin position="287"/>
        <end position="306"/>
    </location>
</feature>
<feature type="transmembrane region" description="Helical" evidence="8">
    <location>
        <begin position="6"/>
        <end position="25"/>
    </location>
</feature>
<comment type="similarity">
    <text evidence="2">Belongs to the auxin efflux carrier (TC 2.A.69) family.</text>
</comment>
<dbReference type="Pfam" id="PF03547">
    <property type="entry name" value="Mem_trans"/>
    <property type="match status" value="2"/>
</dbReference>
<keyword evidence="5 8" id="KW-0812">Transmembrane</keyword>
<evidence type="ECO:0000256" key="7">
    <source>
        <dbReference type="ARBA" id="ARBA00023136"/>
    </source>
</evidence>
<evidence type="ECO:0000313" key="10">
    <source>
        <dbReference type="Proteomes" id="UP000470082"/>
    </source>
</evidence>
<name>A0A7X2N4F1_9FIRM</name>
<protein>
    <submittedName>
        <fullName evidence="9">AEC family transporter</fullName>
    </submittedName>
</protein>
<keyword evidence="10" id="KW-1185">Reference proteome</keyword>
<keyword evidence="6 8" id="KW-1133">Transmembrane helix</keyword>
<evidence type="ECO:0000256" key="5">
    <source>
        <dbReference type="ARBA" id="ARBA00022692"/>
    </source>
</evidence>
<feature type="transmembrane region" description="Helical" evidence="8">
    <location>
        <begin position="125"/>
        <end position="147"/>
    </location>
</feature>
<evidence type="ECO:0000256" key="3">
    <source>
        <dbReference type="ARBA" id="ARBA00022448"/>
    </source>
</evidence>
<dbReference type="Gene3D" id="1.20.1530.20">
    <property type="match status" value="1"/>
</dbReference>
<comment type="caution">
    <text evidence="9">The sequence shown here is derived from an EMBL/GenBank/DDBJ whole genome shotgun (WGS) entry which is preliminary data.</text>
</comment>
<dbReference type="PANTHER" id="PTHR36838:SF4">
    <property type="entry name" value="AUXIN EFFLUX CARRIER FAMILY PROTEIN"/>
    <property type="match status" value="1"/>
</dbReference>
<dbReference type="GO" id="GO:0055085">
    <property type="term" value="P:transmembrane transport"/>
    <property type="evidence" value="ECO:0007669"/>
    <property type="project" value="InterPro"/>
</dbReference>
<keyword evidence="3" id="KW-0813">Transport</keyword>
<evidence type="ECO:0000256" key="1">
    <source>
        <dbReference type="ARBA" id="ARBA00004651"/>
    </source>
</evidence>
<dbReference type="PANTHER" id="PTHR36838">
    <property type="entry name" value="AUXIN EFFLUX CARRIER FAMILY PROTEIN"/>
    <property type="match status" value="1"/>
</dbReference>
<feature type="transmembrane region" description="Helical" evidence="8">
    <location>
        <begin position="229"/>
        <end position="250"/>
    </location>
</feature>
<sequence>MENLVFSLNATLPVFLLMVLGMLFRKWNIVSESFARQMNSFVFLIPLPVMVFKNLATIDIKTSWDTKFVCFCFIVTLLSIFISFLLSCILKEKNKGEFIQVSYRSSAALLGMALIHNIYGDSIMGPLMIIGSVPLYNIAAVTVLSFFKPGIHSFDFELVKKTCKEILKNPIIIGIVCGILYSFFELPYPLIVSKTVDSISNLASPLGLIAMGASFDFEKSKGSLGSSCIASFMKCFGFCMLFLPLAIYFGFVKDQIVAILIMLGSATTVTCFVMAKNMGHEGTLSSNVVMITTLLSGFSITFWLFILKSLSIL</sequence>
<evidence type="ECO:0000256" key="8">
    <source>
        <dbReference type="SAM" id="Phobius"/>
    </source>
</evidence>
<reference evidence="9 10" key="1">
    <citation type="submission" date="2019-08" db="EMBL/GenBank/DDBJ databases">
        <title>In-depth cultivation of the pig gut microbiome towards novel bacterial diversity and tailored functional studies.</title>
        <authorList>
            <person name="Wylensek D."/>
            <person name="Hitch T.C.A."/>
            <person name="Clavel T."/>
        </authorList>
    </citation>
    <scope>NUCLEOTIDE SEQUENCE [LARGE SCALE GENOMIC DNA]</scope>
    <source>
        <strain evidence="9 10">LKV-178-WT-2G</strain>
    </source>
</reference>
<keyword evidence="4" id="KW-1003">Cell membrane</keyword>
<dbReference type="InterPro" id="IPR004776">
    <property type="entry name" value="Mem_transp_PIN-like"/>
</dbReference>
<gene>
    <name evidence="9" type="ORF">FYJ50_09130</name>
</gene>
<accession>A0A7X2N4F1</accession>
<feature type="transmembrane region" description="Helical" evidence="8">
    <location>
        <begin position="68"/>
        <end position="89"/>
    </location>
</feature>
<comment type="subcellular location">
    <subcellularLocation>
        <location evidence="1">Cell membrane</location>
        <topology evidence="1">Multi-pass membrane protein</topology>
    </subcellularLocation>
</comment>
<dbReference type="RefSeq" id="WP_154461276.1">
    <property type="nucleotide sequence ID" value="NZ_VUMM01000025.1"/>
</dbReference>
<evidence type="ECO:0000256" key="2">
    <source>
        <dbReference type="ARBA" id="ARBA00010145"/>
    </source>
</evidence>
<dbReference type="AlphaFoldDB" id="A0A7X2N4F1"/>
<feature type="transmembrane region" description="Helical" evidence="8">
    <location>
        <begin position="167"/>
        <end position="184"/>
    </location>
</feature>
<keyword evidence="7 8" id="KW-0472">Membrane</keyword>